<dbReference type="NCBIfam" id="TIGR01455">
    <property type="entry name" value="glmM"/>
    <property type="match status" value="1"/>
</dbReference>
<dbReference type="InterPro" id="IPR005846">
    <property type="entry name" value="A-D-PHexomutase_a/b/a-III"/>
</dbReference>
<keyword evidence="4" id="KW-0479">Metal-binding</keyword>
<dbReference type="InterPro" id="IPR016055">
    <property type="entry name" value="A-D-PHexomutase_a/b/a-I/II/III"/>
</dbReference>
<keyword evidence="3" id="KW-0597">Phosphoprotein</keyword>
<dbReference type="EMBL" id="CAEZUP010000013">
    <property type="protein sequence ID" value="CAB4602348.1"/>
    <property type="molecule type" value="Genomic_DNA"/>
</dbReference>
<dbReference type="Gene3D" id="3.30.310.50">
    <property type="entry name" value="Alpha-D-phosphohexomutase, C-terminal domain"/>
    <property type="match status" value="1"/>
</dbReference>
<dbReference type="AlphaFoldDB" id="A0A6J6H0R2"/>
<dbReference type="PANTHER" id="PTHR42946:SF1">
    <property type="entry name" value="PHOSPHOGLUCOMUTASE (ALPHA-D-GLUCOSE-1,6-BISPHOSPHATE-DEPENDENT)"/>
    <property type="match status" value="1"/>
</dbReference>
<feature type="domain" description="Alpha-D-phosphohexomutase alpha/beta/alpha" evidence="10">
    <location>
        <begin position="256"/>
        <end position="368"/>
    </location>
</feature>
<dbReference type="Gene3D" id="3.40.120.10">
    <property type="entry name" value="Alpha-D-Glucose-1,6-Bisphosphate, subunit A, domain 3"/>
    <property type="match status" value="3"/>
</dbReference>
<evidence type="ECO:0000259" key="9">
    <source>
        <dbReference type="Pfam" id="PF02879"/>
    </source>
</evidence>
<evidence type="ECO:0000256" key="5">
    <source>
        <dbReference type="ARBA" id="ARBA00022842"/>
    </source>
</evidence>
<gene>
    <name evidence="11" type="ORF">UFOPK1835_00509</name>
</gene>
<feature type="domain" description="Alpha-D-phosphohexomutase alpha/beta/alpha" evidence="8">
    <location>
        <begin position="4"/>
        <end position="129"/>
    </location>
</feature>
<evidence type="ECO:0000313" key="11">
    <source>
        <dbReference type="EMBL" id="CAB4602348.1"/>
    </source>
</evidence>
<dbReference type="InterPro" id="IPR005841">
    <property type="entry name" value="Alpha-D-phosphohexomutase_SF"/>
</dbReference>
<evidence type="ECO:0000259" key="7">
    <source>
        <dbReference type="Pfam" id="PF00408"/>
    </source>
</evidence>
<dbReference type="GO" id="GO:0006048">
    <property type="term" value="P:UDP-N-acetylglucosamine biosynthetic process"/>
    <property type="evidence" value="ECO:0007669"/>
    <property type="project" value="TreeGrafter"/>
</dbReference>
<dbReference type="FunFam" id="3.40.120.10:FF:000003">
    <property type="entry name" value="Phosphoglucosamine mutase"/>
    <property type="match status" value="1"/>
</dbReference>
<evidence type="ECO:0000256" key="4">
    <source>
        <dbReference type="ARBA" id="ARBA00022723"/>
    </source>
</evidence>
<dbReference type="PANTHER" id="PTHR42946">
    <property type="entry name" value="PHOSPHOHEXOSE MUTASE"/>
    <property type="match status" value="1"/>
</dbReference>
<organism evidence="11">
    <name type="scientific">freshwater metagenome</name>
    <dbReference type="NCBI Taxonomy" id="449393"/>
    <lineage>
        <taxon>unclassified sequences</taxon>
        <taxon>metagenomes</taxon>
        <taxon>ecological metagenomes</taxon>
    </lineage>
</organism>
<dbReference type="Pfam" id="PF02878">
    <property type="entry name" value="PGM_PMM_I"/>
    <property type="match status" value="1"/>
</dbReference>
<dbReference type="PRINTS" id="PR00509">
    <property type="entry name" value="PGMPMM"/>
</dbReference>
<proteinExistence type="inferred from homology"/>
<dbReference type="GO" id="GO:0000287">
    <property type="term" value="F:magnesium ion binding"/>
    <property type="evidence" value="ECO:0007669"/>
    <property type="project" value="InterPro"/>
</dbReference>
<evidence type="ECO:0000259" key="8">
    <source>
        <dbReference type="Pfam" id="PF02878"/>
    </source>
</evidence>
<evidence type="ECO:0000256" key="3">
    <source>
        <dbReference type="ARBA" id="ARBA00022553"/>
    </source>
</evidence>
<feature type="domain" description="Alpha-D-phosphohexomutase alpha/beta/alpha" evidence="9">
    <location>
        <begin position="170"/>
        <end position="252"/>
    </location>
</feature>
<dbReference type="InterPro" id="IPR050060">
    <property type="entry name" value="Phosphoglucosamine_mutase"/>
</dbReference>
<dbReference type="SUPFAM" id="SSF55957">
    <property type="entry name" value="Phosphoglucomutase, C-terminal domain"/>
    <property type="match status" value="1"/>
</dbReference>
<comment type="cofactor">
    <cofactor evidence="1">
        <name>Mg(2+)</name>
        <dbReference type="ChEBI" id="CHEBI:18420"/>
    </cofactor>
</comment>
<evidence type="ECO:0000256" key="1">
    <source>
        <dbReference type="ARBA" id="ARBA00001946"/>
    </source>
</evidence>
<dbReference type="InterPro" id="IPR006352">
    <property type="entry name" value="GlmM_bact"/>
</dbReference>
<protein>
    <submittedName>
        <fullName evidence="11">Unannotated protein</fullName>
    </submittedName>
</protein>
<dbReference type="GO" id="GO:0005975">
    <property type="term" value="P:carbohydrate metabolic process"/>
    <property type="evidence" value="ECO:0007669"/>
    <property type="project" value="InterPro"/>
</dbReference>
<dbReference type="GO" id="GO:0009252">
    <property type="term" value="P:peptidoglycan biosynthetic process"/>
    <property type="evidence" value="ECO:0007669"/>
    <property type="project" value="TreeGrafter"/>
</dbReference>
<dbReference type="GO" id="GO:0004615">
    <property type="term" value="F:phosphomannomutase activity"/>
    <property type="evidence" value="ECO:0007669"/>
    <property type="project" value="TreeGrafter"/>
</dbReference>
<dbReference type="InterPro" id="IPR036900">
    <property type="entry name" value="A-D-PHexomutase_C_sf"/>
</dbReference>
<comment type="similarity">
    <text evidence="2">Belongs to the phosphohexose mutase family.</text>
</comment>
<dbReference type="SUPFAM" id="SSF53738">
    <property type="entry name" value="Phosphoglucomutase, first 3 domains"/>
    <property type="match status" value="3"/>
</dbReference>
<dbReference type="FunFam" id="3.30.310.50:FF:000001">
    <property type="entry name" value="Phosphoglucosamine mutase"/>
    <property type="match status" value="1"/>
</dbReference>
<name>A0A6J6H0R2_9ZZZZ</name>
<dbReference type="Pfam" id="PF02880">
    <property type="entry name" value="PGM_PMM_III"/>
    <property type="match status" value="1"/>
</dbReference>
<sequence>MSLRFGTDGVRGPADEFTDDLIAALGEAATRVLDGSSGFLIACDTRESGPRLERALAIGIARGGGVPESLGVVPTPTAAWASVHRDVPAAVISASHNVWSDNGIKFFAAGGRKLPDAVEAQLESQLDEILALSPTGGSGSSDDAGFSLAHDGALGPWSAALAASIGDRRLEGLRVVIDCANGASSDVAPSLLRALGAEVDVLHASPNGRNINDACGSTHPGDLQQRVIETGADVGLAFDGDADRLLAVDEQGSLVDGDHLLAMFAADLRGRGRLAGDLVVVTVMTNLGFRIAMSERGITVVETPVGDRHVLEALARTGGSLGGEQSGHIVFAEMATTGDGLLSGIQLLDLVHRSARPFSELAAESMTQLPQVLMNVPVASRRSDFSTHFSSVMATVLADDVSAEEQLLGERGRILIRPSGTEPLVRVMVEAETAELADAVARRLAAKVEEAFPA</sequence>
<dbReference type="Pfam" id="PF02879">
    <property type="entry name" value="PGM_PMM_II"/>
    <property type="match status" value="1"/>
</dbReference>
<dbReference type="HAMAP" id="MF_01554_B">
    <property type="entry name" value="GlmM_B"/>
    <property type="match status" value="1"/>
</dbReference>
<dbReference type="InterPro" id="IPR005845">
    <property type="entry name" value="A-D-PHexomutase_a/b/a-II"/>
</dbReference>
<reference evidence="11" key="1">
    <citation type="submission" date="2020-05" db="EMBL/GenBank/DDBJ databases">
        <authorList>
            <person name="Chiriac C."/>
            <person name="Salcher M."/>
            <person name="Ghai R."/>
            <person name="Kavagutti S V."/>
        </authorList>
    </citation>
    <scope>NUCLEOTIDE SEQUENCE</scope>
</reference>
<dbReference type="GO" id="GO:0008966">
    <property type="term" value="F:phosphoglucosamine mutase activity"/>
    <property type="evidence" value="ECO:0007669"/>
    <property type="project" value="InterPro"/>
</dbReference>
<keyword evidence="6" id="KW-0413">Isomerase</keyword>
<accession>A0A6J6H0R2</accession>
<evidence type="ECO:0000256" key="6">
    <source>
        <dbReference type="ARBA" id="ARBA00023235"/>
    </source>
</evidence>
<dbReference type="InterPro" id="IPR005844">
    <property type="entry name" value="A-D-PHexomutase_a/b/a-I"/>
</dbReference>
<dbReference type="InterPro" id="IPR005843">
    <property type="entry name" value="A-D-PHexomutase_C"/>
</dbReference>
<dbReference type="GO" id="GO:0005829">
    <property type="term" value="C:cytosol"/>
    <property type="evidence" value="ECO:0007669"/>
    <property type="project" value="TreeGrafter"/>
</dbReference>
<keyword evidence="5" id="KW-0460">Magnesium</keyword>
<evidence type="ECO:0000259" key="10">
    <source>
        <dbReference type="Pfam" id="PF02880"/>
    </source>
</evidence>
<feature type="domain" description="Alpha-D-phosphohexomutase C-terminal" evidence="7">
    <location>
        <begin position="395"/>
        <end position="446"/>
    </location>
</feature>
<evidence type="ECO:0000256" key="2">
    <source>
        <dbReference type="ARBA" id="ARBA00010231"/>
    </source>
</evidence>
<dbReference type="Pfam" id="PF00408">
    <property type="entry name" value="PGM_PMM_IV"/>
    <property type="match status" value="1"/>
</dbReference>